<dbReference type="Pfam" id="PF00989">
    <property type="entry name" value="PAS"/>
    <property type="match status" value="1"/>
</dbReference>
<proteinExistence type="predicted"/>
<comment type="caution">
    <text evidence="2">The sequence shown here is derived from an EMBL/GenBank/DDBJ whole genome shotgun (WGS) entry which is preliminary data.</text>
</comment>
<dbReference type="EMBL" id="JBHLWM010000012">
    <property type="protein sequence ID" value="MFC0243720.1"/>
    <property type="molecule type" value="Genomic_DNA"/>
</dbReference>
<evidence type="ECO:0000313" key="2">
    <source>
        <dbReference type="EMBL" id="MFC0243720.1"/>
    </source>
</evidence>
<gene>
    <name evidence="2" type="ORF">ACFFJ6_24770</name>
</gene>
<accession>A0ABV6F074</accession>
<dbReference type="SUPFAM" id="SSF55785">
    <property type="entry name" value="PYP-like sensor domain (PAS domain)"/>
    <property type="match status" value="1"/>
</dbReference>
<reference evidence="2 3" key="1">
    <citation type="submission" date="2024-09" db="EMBL/GenBank/DDBJ databases">
        <authorList>
            <person name="Sun Q."/>
            <person name="Mori K."/>
        </authorList>
    </citation>
    <scope>NUCLEOTIDE SEQUENCE [LARGE SCALE GENOMIC DNA]</scope>
    <source>
        <strain evidence="2 3">KCTC 23279</strain>
    </source>
</reference>
<name>A0ABV6F074_9BRAD</name>
<dbReference type="InterPro" id="IPR013767">
    <property type="entry name" value="PAS_fold"/>
</dbReference>
<organism evidence="2 3">
    <name type="scientific">Rhodopseudomonas telluris</name>
    <dbReference type="NCBI Taxonomy" id="644215"/>
    <lineage>
        <taxon>Bacteria</taxon>
        <taxon>Pseudomonadati</taxon>
        <taxon>Pseudomonadota</taxon>
        <taxon>Alphaproteobacteria</taxon>
        <taxon>Hyphomicrobiales</taxon>
        <taxon>Nitrobacteraceae</taxon>
        <taxon>Rhodopseudomonas</taxon>
    </lineage>
</organism>
<protein>
    <submittedName>
        <fullName evidence="2">PAS domain-containing protein</fullName>
    </submittedName>
</protein>
<evidence type="ECO:0000259" key="1">
    <source>
        <dbReference type="Pfam" id="PF00989"/>
    </source>
</evidence>
<feature type="domain" description="PAS fold" evidence="1">
    <location>
        <begin position="24"/>
        <end position="122"/>
    </location>
</feature>
<keyword evidence="3" id="KW-1185">Reference proteome</keyword>
<dbReference type="Gene3D" id="3.30.450.20">
    <property type="entry name" value="PAS domain"/>
    <property type="match status" value="1"/>
</dbReference>
<evidence type="ECO:0000313" key="3">
    <source>
        <dbReference type="Proteomes" id="UP001589775"/>
    </source>
</evidence>
<dbReference type="InterPro" id="IPR035965">
    <property type="entry name" value="PAS-like_dom_sf"/>
</dbReference>
<dbReference type="RefSeq" id="WP_378392980.1">
    <property type="nucleotide sequence ID" value="NZ_JBHLWM010000012.1"/>
</dbReference>
<sequence length="127" mass="13790">MTLIDFNAPDLARQLEQLSDAERDAAPFGIIKLDGSGRVTEFNATEARLSGYGSRPALGLDFFASVAPCMGTPEFKGRIEQAQRLGAVDIEIGHVGDFSDPDRELQLRAQSASDGGLWICILREAMF</sequence>
<dbReference type="Proteomes" id="UP001589775">
    <property type="component" value="Unassembled WGS sequence"/>
</dbReference>